<evidence type="ECO:0000256" key="1">
    <source>
        <dbReference type="ARBA" id="ARBA00004141"/>
    </source>
</evidence>
<dbReference type="PANTHER" id="PTHR43229:SF2">
    <property type="entry name" value="NODULATION PROTEIN J"/>
    <property type="match status" value="1"/>
</dbReference>
<keyword evidence="2 5" id="KW-0812">Transmembrane</keyword>
<evidence type="ECO:0000256" key="5">
    <source>
        <dbReference type="RuleBase" id="RU361157"/>
    </source>
</evidence>
<feature type="domain" description="ABC transmembrane type-2" evidence="6">
    <location>
        <begin position="33"/>
        <end position="260"/>
    </location>
</feature>
<dbReference type="PROSITE" id="PS51012">
    <property type="entry name" value="ABC_TM2"/>
    <property type="match status" value="1"/>
</dbReference>
<dbReference type="RefSeq" id="WP_309867697.1">
    <property type="nucleotide sequence ID" value="NZ_JAVDQG010000007.1"/>
</dbReference>
<dbReference type="PANTHER" id="PTHR43229">
    <property type="entry name" value="NODULATION PROTEIN J"/>
    <property type="match status" value="1"/>
</dbReference>
<evidence type="ECO:0000256" key="3">
    <source>
        <dbReference type="ARBA" id="ARBA00022989"/>
    </source>
</evidence>
<gene>
    <name evidence="7" type="ORF">JOE21_003017</name>
</gene>
<dbReference type="InterPro" id="IPR051784">
    <property type="entry name" value="Nod_factor_ABC_transporter"/>
</dbReference>
<proteinExistence type="inferred from homology"/>
<comment type="subcellular location">
    <subcellularLocation>
        <location evidence="5">Cell membrane</location>
        <topology evidence="5">Multi-pass membrane protein</topology>
    </subcellularLocation>
    <subcellularLocation>
        <location evidence="1">Membrane</location>
        <topology evidence="1">Multi-pass membrane protein</topology>
    </subcellularLocation>
</comment>
<dbReference type="Proteomes" id="UP001185012">
    <property type="component" value="Unassembled WGS sequence"/>
</dbReference>
<dbReference type="Pfam" id="PF01061">
    <property type="entry name" value="ABC2_membrane"/>
    <property type="match status" value="1"/>
</dbReference>
<dbReference type="InterPro" id="IPR013525">
    <property type="entry name" value="ABC2_TM"/>
</dbReference>
<feature type="transmembrane region" description="Helical" evidence="5">
    <location>
        <begin position="29"/>
        <end position="51"/>
    </location>
</feature>
<evidence type="ECO:0000313" key="7">
    <source>
        <dbReference type="EMBL" id="MDR6227005.1"/>
    </source>
</evidence>
<accession>A0ABU1ITB0</accession>
<comment type="similarity">
    <text evidence="5">Belongs to the ABC-2 integral membrane protein family.</text>
</comment>
<feature type="transmembrane region" description="Helical" evidence="5">
    <location>
        <begin position="185"/>
        <end position="207"/>
    </location>
</feature>
<evidence type="ECO:0000256" key="4">
    <source>
        <dbReference type="ARBA" id="ARBA00023136"/>
    </source>
</evidence>
<feature type="transmembrane region" description="Helical" evidence="5">
    <location>
        <begin position="239"/>
        <end position="257"/>
    </location>
</feature>
<comment type="caution">
    <text evidence="7">The sequence shown here is derived from an EMBL/GenBank/DDBJ whole genome shotgun (WGS) entry which is preliminary data.</text>
</comment>
<dbReference type="InterPro" id="IPR047817">
    <property type="entry name" value="ABC2_TM_bact-type"/>
</dbReference>
<reference evidence="7 8" key="1">
    <citation type="submission" date="2023-07" db="EMBL/GenBank/DDBJ databases">
        <title>Genomic Encyclopedia of Type Strains, Phase IV (KMG-IV): sequencing the most valuable type-strain genomes for metagenomic binning, comparative biology and taxonomic classification.</title>
        <authorList>
            <person name="Goeker M."/>
        </authorList>
    </citation>
    <scope>NUCLEOTIDE SEQUENCE [LARGE SCALE GENOMIC DNA]</scope>
    <source>
        <strain evidence="7 8">DSM 45903</strain>
    </source>
</reference>
<keyword evidence="8" id="KW-1185">Reference proteome</keyword>
<feature type="transmembrane region" description="Helical" evidence="5">
    <location>
        <begin position="111"/>
        <end position="137"/>
    </location>
</feature>
<keyword evidence="5" id="KW-0813">Transport</keyword>
<name>A0ABU1ITB0_9BACL</name>
<evidence type="ECO:0000259" key="6">
    <source>
        <dbReference type="PROSITE" id="PS51012"/>
    </source>
</evidence>
<feature type="transmembrane region" description="Helical" evidence="5">
    <location>
        <begin position="63"/>
        <end position="81"/>
    </location>
</feature>
<keyword evidence="3 5" id="KW-1133">Transmembrane helix</keyword>
<keyword evidence="4 5" id="KW-0472">Membrane</keyword>
<organism evidence="7 8">
    <name type="scientific">Desmospora profundinema</name>
    <dbReference type="NCBI Taxonomy" id="1571184"/>
    <lineage>
        <taxon>Bacteria</taxon>
        <taxon>Bacillati</taxon>
        <taxon>Bacillota</taxon>
        <taxon>Bacilli</taxon>
        <taxon>Bacillales</taxon>
        <taxon>Thermoactinomycetaceae</taxon>
        <taxon>Desmospora</taxon>
    </lineage>
</organism>
<sequence>MKTATKLALEWSGMFAFVERSFRLIRRYLAWEGVFLFYTVINALTIGLIGLSEGISPDRQEEVVLFLVIGALFWGFLSVIFEEISNSITWERWEGTIEYTFMAPIHRFTHLAGMCLFAILYGLLRTSIVLLVVAFFFNLHIPASSLIHALIVLAVGSPAFMGLGLIAAVFPLLSPERGAQATHIIQGIILLVSGIYYSVDVLPAWLYPLSVISPGTYALEAARAAILQGAGFEMLWPQLAKLLVIGVALIPLGLWIFSRAEAHAMRTGKLKRNG</sequence>
<keyword evidence="5" id="KW-1003">Cell membrane</keyword>
<feature type="transmembrane region" description="Helical" evidence="5">
    <location>
        <begin position="149"/>
        <end position="173"/>
    </location>
</feature>
<evidence type="ECO:0000256" key="2">
    <source>
        <dbReference type="ARBA" id="ARBA00022692"/>
    </source>
</evidence>
<evidence type="ECO:0000313" key="8">
    <source>
        <dbReference type="Proteomes" id="UP001185012"/>
    </source>
</evidence>
<protein>
    <recommendedName>
        <fullName evidence="5">Transport permease protein</fullName>
    </recommendedName>
</protein>
<dbReference type="EMBL" id="JAVDQG010000007">
    <property type="protein sequence ID" value="MDR6227005.1"/>
    <property type="molecule type" value="Genomic_DNA"/>
</dbReference>